<proteinExistence type="inferred from homology"/>
<dbReference type="PANTHER" id="PTHR43630:SF2">
    <property type="entry name" value="GLYCOSYLTRANSFERASE"/>
    <property type="match status" value="1"/>
</dbReference>
<dbReference type="SUPFAM" id="SSF53448">
    <property type="entry name" value="Nucleotide-diphospho-sugar transferases"/>
    <property type="match status" value="1"/>
</dbReference>
<evidence type="ECO:0000313" key="5">
    <source>
        <dbReference type="Proteomes" id="UP000199423"/>
    </source>
</evidence>
<dbReference type="InterPro" id="IPR001173">
    <property type="entry name" value="Glyco_trans_2-like"/>
</dbReference>
<keyword evidence="4" id="KW-0808">Transferase</keyword>
<gene>
    <name evidence="4" type="ORF">SAMN04488557_1685</name>
</gene>
<name>A0A1I7NDB5_9HYPH</name>
<dbReference type="PANTHER" id="PTHR43630">
    <property type="entry name" value="POLY-BETA-1,6-N-ACETYL-D-GLUCOSAMINE SYNTHASE"/>
    <property type="match status" value="1"/>
</dbReference>
<feature type="region of interest" description="Disordered" evidence="2">
    <location>
        <begin position="255"/>
        <end position="289"/>
    </location>
</feature>
<organism evidence="4 5">
    <name type="scientific">Hyphomicrobium facile</name>
    <dbReference type="NCBI Taxonomy" id="51670"/>
    <lineage>
        <taxon>Bacteria</taxon>
        <taxon>Pseudomonadati</taxon>
        <taxon>Pseudomonadota</taxon>
        <taxon>Alphaproteobacteria</taxon>
        <taxon>Hyphomicrobiales</taxon>
        <taxon>Hyphomicrobiaceae</taxon>
        <taxon>Hyphomicrobium</taxon>
    </lineage>
</organism>
<accession>A0A1I7NDB5</accession>
<reference evidence="5" key="1">
    <citation type="submission" date="2016-10" db="EMBL/GenBank/DDBJ databases">
        <authorList>
            <person name="Varghese N."/>
            <person name="Submissions S."/>
        </authorList>
    </citation>
    <scope>NUCLEOTIDE SEQUENCE [LARGE SCALE GENOMIC DNA]</scope>
    <source>
        <strain evidence="5">DSM 1565</strain>
    </source>
</reference>
<dbReference type="RefSeq" id="WP_092866987.1">
    <property type="nucleotide sequence ID" value="NZ_FPCH01000002.1"/>
</dbReference>
<dbReference type="CDD" id="cd02511">
    <property type="entry name" value="Beta4Glucosyltransferase"/>
    <property type="match status" value="1"/>
</dbReference>
<feature type="compositionally biased region" description="Low complexity" evidence="2">
    <location>
        <begin position="272"/>
        <end position="289"/>
    </location>
</feature>
<dbReference type="Pfam" id="PF00535">
    <property type="entry name" value="Glycos_transf_2"/>
    <property type="match status" value="1"/>
</dbReference>
<evidence type="ECO:0000313" key="4">
    <source>
        <dbReference type="EMBL" id="SFV32674.1"/>
    </source>
</evidence>
<dbReference type="OrthoDB" id="9815923at2"/>
<sequence length="289" mass="33348">MDKLPISCFIIAKNEADRIARTIRSVRPWVDEIVVVDSESTDDTVRVAASEGCRVITQRWLGFGGQKRFAEDQCRNDWVLNLDADEVVTSALRREIISLFAHVAPRFVAYGMPIELVYPNTSRPRRWARDHWYVRLYDRRIVRFRDSIVHDLVVTDGHPVGILRAPAYHYSFRSYEDLKRKLAERMQLSAKHANSTPAKILARMAIEFPVNFFKYYIGRRHFMGGRNGLRYSWVQADYRLLKIFHMWRDRSSKSRAEPNSIADGQESVEGQADPNAAAVSPAAEMPLYG</sequence>
<dbReference type="Proteomes" id="UP000199423">
    <property type="component" value="Unassembled WGS sequence"/>
</dbReference>
<dbReference type="STRING" id="51670.SAMN04488557_1685"/>
<evidence type="ECO:0000256" key="2">
    <source>
        <dbReference type="SAM" id="MobiDB-lite"/>
    </source>
</evidence>
<comment type="similarity">
    <text evidence="1">Belongs to the glycosyltransferase 2 family. WaaE/KdtX subfamily.</text>
</comment>
<evidence type="ECO:0000256" key="1">
    <source>
        <dbReference type="ARBA" id="ARBA00038494"/>
    </source>
</evidence>
<dbReference type="EMBL" id="FPCH01000002">
    <property type="protein sequence ID" value="SFV32674.1"/>
    <property type="molecule type" value="Genomic_DNA"/>
</dbReference>
<feature type="domain" description="Glycosyltransferase 2-like" evidence="3">
    <location>
        <begin position="7"/>
        <end position="146"/>
    </location>
</feature>
<evidence type="ECO:0000259" key="3">
    <source>
        <dbReference type="Pfam" id="PF00535"/>
    </source>
</evidence>
<dbReference type="Gene3D" id="3.90.550.10">
    <property type="entry name" value="Spore Coat Polysaccharide Biosynthesis Protein SpsA, Chain A"/>
    <property type="match status" value="1"/>
</dbReference>
<keyword evidence="5" id="KW-1185">Reference proteome</keyword>
<dbReference type="InterPro" id="IPR029044">
    <property type="entry name" value="Nucleotide-diphossugar_trans"/>
</dbReference>
<dbReference type="AlphaFoldDB" id="A0A1I7NDB5"/>
<dbReference type="GO" id="GO:0016740">
    <property type="term" value="F:transferase activity"/>
    <property type="evidence" value="ECO:0007669"/>
    <property type="project" value="UniProtKB-KW"/>
</dbReference>
<protein>
    <submittedName>
        <fullName evidence="4">Glycosyltransferase involved in cell wall bisynthesis</fullName>
    </submittedName>
</protein>